<proteinExistence type="predicted"/>
<dbReference type="KEGG" id="mema:MMAB1_2978"/>
<dbReference type="EMBL" id="LT158599">
    <property type="protein sequence ID" value="CVK34191.1"/>
    <property type="molecule type" value="Genomic_DNA"/>
</dbReference>
<reference evidence="1 2" key="1">
    <citation type="submission" date="2016-01" db="EMBL/GenBank/DDBJ databases">
        <authorList>
            <person name="Manzoor S."/>
        </authorList>
    </citation>
    <scope>NUCLEOTIDE SEQUENCE [LARGE SCALE GENOMIC DNA]</scope>
    <source>
        <strain evidence="1">Methanoculleus sp MAB1</strain>
    </source>
</reference>
<evidence type="ECO:0000313" key="1">
    <source>
        <dbReference type="EMBL" id="CVK34191.1"/>
    </source>
</evidence>
<gene>
    <name evidence="1" type="ORF">MMAB1_2978</name>
</gene>
<name>A0A0X3BQ62_9EURY</name>
<sequence>MGHAGLLRFWSEWAPKSDFHGILRLCSIVPRVWLLFLGEGEIT</sequence>
<evidence type="ECO:0000313" key="2">
    <source>
        <dbReference type="Proteomes" id="UP000069850"/>
    </source>
</evidence>
<protein>
    <submittedName>
        <fullName evidence="1">Uncharacterized protein</fullName>
    </submittedName>
</protein>
<dbReference type="Proteomes" id="UP000069850">
    <property type="component" value="Chromosome 1"/>
</dbReference>
<organism evidence="1 2">
    <name type="scientific">Methanoculleus bourgensis</name>
    <dbReference type="NCBI Taxonomy" id="83986"/>
    <lineage>
        <taxon>Archaea</taxon>
        <taxon>Methanobacteriati</taxon>
        <taxon>Methanobacteriota</taxon>
        <taxon>Stenosarchaea group</taxon>
        <taxon>Methanomicrobia</taxon>
        <taxon>Methanomicrobiales</taxon>
        <taxon>Methanomicrobiaceae</taxon>
        <taxon>Methanoculleus</taxon>
    </lineage>
</organism>
<dbReference type="AlphaFoldDB" id="A0A0X3BQ62"/>
<accession>A0A0X3BQ62</accession>